<evidence type="ECO:0000256" key="4">
    <source>
        <dbReference type="ARBA" id="ARBA00022692"/>
    </source>
</evidence>
<dbReference type="EMBL" id="FOZL01000001">
    <property type="protein sequence ID" value="SFS03659.1"/>
    <property type="molecule type" value="Genomic_DNA"/>
</dbReference>
<evidence type="ECO:0000259" key="8">
    <source>
        <dbReference type="Pfam" id="PF07715"/>
    </source>
</evidence>
<dbReference type="InterPro" id="IPR012910">
    <property type="entry name" value="Plug_dom"/>
</dbReference>
<feature type="domain" description="TonB-dependent transporter Oar-like beta-barrel" evidence="9">
    <location>
        <begin position="241"/>
        <end position="1057"/>
    </location>
</feature>
<dbReference type="Pfam" id="PF07715">
    <property type="entry name" value="Plug"/>
    <property type="match status" value="1"/>
</dbReference>
<evidence type="ECO:0000256" key="7">
    <source>
        <dbReference type="SAM" id="SignalP"/>
    </source>
</evidence>
<dbReference type="InterPro" id="IPR057601">
    <property type="entry name" value="Oar-like_b-barrel"/>
</dbReference>
<keyword evidence="2" id="KW-0813">Transport</keyword>
<sequence length="1064" mass="115155">MRILRIHCLLFVLIGLCLSARAQTVDTSISGTVVDGAGAAIAGAIVTITNPSNGQSKTFTSGGSGEYSVTYLIPGVYNISVSAAGFTTYQTKGITLEINQQAKIDVTMRAGGANEVVEVKTTQPLLNVDNGTLGAVVGTTEAANLPLNGRKFNDLAVLTPGVTVSNPDNHSSSTAGSTVSSNGNQSTWGQVFLDGITMVNNRSPYVNAYPSVDAVQEFSVLTSNYGAQYGGGAGAIVNVQLKSGTNRFHGTVFDFIRNSAVDARDYFRPAPLSKTVLKQNQFGGVVTGPIFKDKTFFMVSYEGIRSIQQSVQVSTVFTDAELNGDFSAVSGTLRNPYTNTVYAGNQVPVNSVAQAIARTYMPRPNIPGTSNGTVNNYSGVQTGNQTNNQYLTRIDHAISDKDQFAIHYLYQGRDFPLTSYNPNFSYTGTYKIHNAGMQYVHIFSPTLINEFRGGADLEHVQQLPKGYYNSGFTAAQLGINQFTLNGAPLPPTQEGFPTISISNFVTVGSGTAASNLDDSRTYQVTDNLTLTRGKHTILVGADIRHIQDNATTNNTPFGSLSFTGSMTGNAGADYILGVPASVITPEGVPLTVAREWRYGFYVQDDWKPTPKLTLNIGLRYDLWMPPHNNLNTSRTLDFSTPTPTLVPLPNPLWKITYKDFSPRLGFAYSLPWKTVLRGAYGITFYGGKFDNINILQLNPPVDSSFSISNTTGPTAAAPTTPVPQATIQNPVPASITPASANVATLPADGRRPDLYLQTYTATLSRQFWNNVLDVSYVGVKGTHQDTSIPYFNSGPPTNGAISAQANRPYPTFGRIRYVDFHGASQYNGLQAKFQHKYSRGLTFIASYTFSHLMDNQGGDTNGSRSETQIPTSKEWANGLTDQRHYLSIGLVYETKFAMANRLMKGFANGWMLTSLYSYVTGTPLFITQSQDLEHNDNLFQRPDFTVGNNVNTLALPAGQRTLAHWFNTAAFTAANGHYGNVPRNPGTLRVPSHNPVTLGISRSFPMPYNDHHSLMIRFEAFNALNTPQFASPGSAYGSSSFGVISSTASGFSNRALQLAAKYNF</sequence>
<keyword evidence="5" id="KW-0472">Membrane</keyword>
<keyword evidence="7" id="KW-0732">Signal</keyword>
<accession>A0A1I6LJL5</accession>
<dbReference type="InterPro" id="IPR039426">
    <property type="entry name" value="TonB-dep_rcpt-like"/>
</dbReference>
<dbReference type="Proteomes" id="UP000199024">
    <property type="component" value="Unassembled WGS sequence"/>
</dbReference>
<keyword evidence="4" id="KW-0812">Transmembrane</keyword>
<evidence type="ECO:0000313" key="10">
    <source>
        <dbReference type="EMBL" id="SFS03659.1"/>
    </source>
</evidence>
<evidence type="ECO:0000259" key="9">
    <source>
        <dbReference type="Pfam" id="PF25183"/>
    </source>
</evidence>
<keyword evidence="10" id="KW-0675">Receptor</keyword>
<organism evidence="10 11">
    <name type="scientific">Granulicella pectinivorans</name>
    <dbReference type="NCBI Taxonomy" id="474950"/>
    <lineage>
        <taxon>Bacteria</taxon>
        <taxon>Pseudomonadati</taxon>
        <taxon>Acidobacteriota</taxon>
        <taxon>Terriglobia</taxon>
        <taxon>Terriglobales</taxon>
        <taxon>Acidobacteriaceae</taxon>
        <taxon>Granulicella</taxon>
    </lineage>
</organism>
<gene>
    <name evidence="10" type="ORF">SAMN05421771_0798</name>
</gene>
<dbReference type="RefSeq" id="WP_089836810.1">
    <property type="nucleotide sequence ID" value="NZ_FOZL01000001.1"/>
</dbReference>
<protein>
    <submittedName>
        <fullName evidence="10">TonB-dependent Receptor Plug Domain</fullName>
    </submittedName>
</protein>
<dbReference type="Gene3D" id="2.40.170.20">
    <property type="entry name" value="TonB-dependent receptor, beta-barrel domain"/>
    <property type="match status" value="1"/>
</dbReference>
<dbReference type="AlphaFoldDB" id="A0A1I6LJL5"/>
<feature type="signal peptide" evidence="7">
    <location>
        <begin position="1"/>
        <end position="22"/>
    </location>
</feature>
<evidence type="ECO:0000313" key="11">
    <source>
        <dbReference type="Proteomes" id="UP000199024"/>
    </source>
</evidence>
<dbReference type="InterPro" id="IPR008969">
    <property type="entry name" value="CarboxyPept-like_regulatory"/>
</dbReference>
<evidence type="ECO:0000256" key="1">
    <source>
        <dbReference type="ARBA" id="ARBA00004571"/>
    </source>
</evidence>
<dbReference type="SUPFAM" id="SSF49464">
    <property type="entry name" value="Carboxypeptidase regulatory domain-like"/>
    <property type="match status" value="1"/>
</dbReference>
<proteinExistence type="predicted"/>
<evidence type="ECO:0000256" key="3">
    <source>
        <dbReference type="ARBA" id="ARBA00022452"/>
    </source>
</evidence>
<feature type="domain" description="TonB-dependent receptor plug" evidence="8">
    <location>
        <begin position="149"/>
        <end position="234"/>
    </location>
</feature>
<dbReference type="Gene3D" id="2.60.40.1120">
    <property type="entry name" value="Carboxypeptidase-like, regulatory domain"/>
    <property type="match status" value="1"/>
</dbReference>
<name>A0A1I6LJL5_9BACT</name>
<feature type="chain" id="PRO_5011505175" evidence="7">
    <location>
        <begin position="23"/>
        <end position="1064"/>
    </location>
</feature>
<keyword evidence="11" id="KW-1185">Reference proteome</keyword>
<reference evidence="10 11" key="1">
    <citation type="submission" date="2016-10" db="EMBL/GenBank/DDBJ databases">
        <authorList>
            <person name="de Groot N.N."/>
        </authorList>
    </citation>
    <scope>NUCLEOTIDE SEQUENCE [LARGE SCALE GENOMIC DNA]</scope>
    <source>
        <strain evidence="10 11">DSM 21001</strain>
    </source>
</reference>
<dbReference type="SUPFAM" id="SSF56935">
    <property type="entry name" value="Porins"/>
    <property type="match status" value="1"/>
</dbReference>
<evidence type="ECO:0000256" key="6">
    <source>
        <dbReference type="ARBA" id="ARBA00023237"/>
    </source>
</evidence>
<keyword evidence="6" id="KW-0998">Cell outer membrane</keyword>
<dbReference type="InterPro" id="IPR036942">
    <property type="entry name" value="Beta-barrel_TonB_sf"/>
</dbReference>
<dbReference type="GO" id="GO:0015344">
    <property type="term" value="F:siderophore uptake transmembrane transporter activity"/>
    <property type="evidence" value="ECO:0007669"/>
    <property type="project" value="TreeGrafter"/>
</dbReference>
<dbReference type="OrthoDB" id="97893at2"/>
<dbReference type="GO" id="GO:0009279">
    <property type="term" value="C:cell outer membrane"/>
    <property type="evidence" value="ECO:0007669"/>
    <property type="project" value="UniProtKB-SubCell"/>
</dbReference>
<dbReference type="PANTHER" id="PTHR30069">
    <property type="entry name" value="TONB-DEPENDENT OUTER MEMBRANE RECEPTOR"/>
    <property type="match status" value="1"/>
</dbReference>
<dbReference type="GO" id="GO:0044718">
    <property type="term" value="P:siderophore transmembrane transport"/>
    <property type="evidence" value="ECO:0007669"/>
    <property type="project" value="TreeGrafter"/>
</dbReference>
<keyword evidence="3" id="KW-1134">Transmembrane beta strand</keyword>
<dbReference type="PANTHER" id="PTHR30069:SF46">
    <property type="entry name" value="OAR PROTEIN"/>
    <property type="match status" value="1"/>
</dbReference>
<dbReference type="Pfam" id="PF25183">
    <property type="entry name" value="OMP_b-brl_4"/>
    <property type="match status" value="1"/>
</dbReference>
<evidence type="ECO:0000256" key="2">
    <source>
        <dbReference type="ARBA" id="ARBA00022448"/>
    </source>
</evidence>
<dbReference type="STRING" id="474950.SAMN05421771_0798"/>
<dbReference type="Pfam" id="PF13620">
    <property type="entry name" value="CarboxypepD_reg"/>
    <property type="match status" value="1"/>
</dbReference>
<comment type="subcellular location">
    <subcellularLocation>
        <location evidence="1">Cell outer membrane</location>
        <topology evidence="1">Multi-pass membrane protein</topology>
    </subcellularLocation>
</comment>
<evidence type="ECO:0000256" key="5">
    <source>
        <dbReference type="ARBA" id="ARBA00023136"/>
    </source>
</evidence>